<protein>
    <submittedName>
        <fullName evidence="1">cGMP-dependent 3',5'-cyclic phosphodiesterase</fullName>
    </submittedName>
</protein>
<dbReference type="EMBL" id="BKCP01005294">
    <property type="protein sequence ID" value="GER37127.1"/>
    <property type="molecule type" value="Genomic_DNA"/>
</dbReference>
<dbReference type="Proteomes" id="UP000325081">
    <property type="component" value="Unassembled WGS sequence"/>
</dbReference>
<organism evidence="1 2">
    <name type="scientific">Striga asiatica</name>
    <name type="common">Asiatic witchweed</name>
    <name type="synonym">Buchnera asiatica</name>
    <dbReference type="NCBI Taxonomy" id="4170"/>
    <lineage>
        <taxon>Eukaryota</taxon>
        <taxon>Viridiplantae</taxon>
        <taxon>Streptophyta</taxon>
        <taxon>Embryophyta</taxon>
        <taxon>Tracheophyta</taxon>
        <taxon>Spermatophyta</taxon>
        <taxon>Magnoliopsida</taxon>
        <taxon>eudicotyledons</taxon>
        <taxon>Gunneridae</taxon>
        <taxon>Pentapetalae</taxon>
        <taxon>asterids</taxon>
        <taxon>lamiids</taxon>
        <taxon>Lamiales</taxon>
        <taxon>Orobanchaceae</taxon>
        <taxon>Buchnereae</taxon>
        <taxon>Striga</taxon>
    </lineage>
</organism>
<sequence length="121" mass="13590">MFYFQDRVPAVDLQDESSGLKTRGVSPRPMVGIEQGLVEVVPLVNQTLSSAGQSIPMVEKEACVLLEKVNQLSHRRHELREMLKDQKLTERKKALEGPLEADKAARNVKNKIVFAILPLKN</sequence>
<reference evidence="2" key="1">
    <citation type="journal article" date="2019" name="Curr. Biol.">
        <title>Genome Sequence of Striga asiatica Provides Insight into the Evolution of Plant Parasitism.</title>
        <authorList>
            <person name="Yoshida S."/>
            <person name="Kim S."/>
            <person name="Wafula E.K."/>
            <person name="Tanskanen J."/>
            <person name="Kim Y.M."/>
            <person name="Honaas L."/>
            <person name="Yang Z."/>
            <person name="Spallek T."/>
            <person name="Conn C.E."/>
            <person name="Ichihashi Y."/>
            <person name="Cheong K."/>
            <person name="Cui S."/>
            <person name="Der J.P."/>
            <person name="Gundlach H."/>
            <person name="Jiao Y."/>
            <person name="Hori C."/>
            <person name="Ishida J.K."/>
            <person name="Kasahara H."/>
            <person name="Kiba T."/>
            <person name="Kim M.S."/>
            <person name="Koo N."/>
            <person name="Laohavisit A."/>
            <person name="Lee Y.H."/>
            <person name="Lumba S."/>
            <person name="McCourt P."/>
            <person name="Mortimer J.C."/>
            <person name="Mutuku J.M."/>
            <person name="Nomura T."/>
            <person name="Sasaki-Sekimoto Y."/>
            <person name="Seto Y."/>
            <person name="Wang Y."/>
            <person name="Wakatake T."/>
            <person name="Sakakibara H."/>
            <person name="Demura T."/>
            <person name="Yamaguchi S."/>
            <person name="Yoneyama K."/>
            <person name="Manabe R.I."/>
            <person name="Nelson D.C."/>
            <person name="Schulman A.H."/>
            <person name="Timko M.P."/>
            <person name="dePamphilis C.W."/>
            <person name="Choi D."/>
            <person name="Shirasu K."/>
        </authorList>
    </citation>
    <scope>NUCLEOTIDE SEQUENCE [LARGE SCALE GENOMIC DNA]</scope>
    <source>
        <strain evidence="2">cv. UVA1</strain>
    </source>
</reference>
<proteinExistence type="predicted"/>
<keyword evidence="2" id="KW-1185">Reference proteome</keyword>
<evidence type="ECO:0000313" key="2">
    <source>
        <dbReference type="Proteomes" id="UP000325081"/>
    </source>
</evidence>
<gene>
    <name evidence="1" type="ORF">STAS_13518</name>
</gene>
<comment type="caution">
    <text evidence="1">The sequence shown here is derived from an EMBL/GenBank/DDBJ whole genome shotgun (WGS) entry which is preliminary data.</text>
</comment>
<dbReference type="AlphaFoldDB" id="A0A5A7PYD8"/>
<name>A0A5A7PYD8_STRAF</name>
<evidence type="ECO:0000313" key="1">
    <source>
        <dbReference type="EMBL" id="GER37127.1"/>
    </source>
</evidence>
<accession>A0A5A7PYD8</accession>